<keyword evidence="5" id="KW-1185">Reference proteome</keyword>
<evidence type="ECO:0000313" key="5">
    <source>
        <dbReference type="Proteomes" id="UP000184082"/>
    </source>
</evidence>
<reference evidence="4 5" key="1">
    <citation type="submission" date="2016-11" db="EMBL/GenBank/DDBJ databases">
        <authorList>
            <person name="Jaros S."/>
            <person name="Januszkiewicz K."/>
            <person name="Wedrychowicz H."/>
        </authorList>
    </citation>
    <scope>NUCLEOTIDE SEQUENCE [LARGE SCALE GENOMIC DNA]</scope>
    <source>
        <strain evidence="4 5">DSM 14501</strain>
    </source>
</reference>
<dbReference type="InterPro" id="IPR036388">
    <property type="entry name" value="WH-like_DNA-bd_sf"/>
</dbReference>
<dbReference type="HAMAP" id="MF_00245">
    <property type="entry name" value="UPF0122"/>
    <property type="match status" value="1"/>
</dbReference>
<dbReference type="EMBL" id="FRAJ01000003">
    <property type="protein sequence ID" value="SHJ69664.1"/>
    <property type="molecule type" value="Genomic_DNA"/>
</dbReference>
<dbReference type="InterPro" id="IPR013324">
    <property type="entry name" value="RNA_pol_sigma_r3/r4-like"/>
</dbReference>
<dbReference type="InterPro" id="IPR054831">
    <property type="entry name" value="UPF0122_fam_protein"/>
</dbReference>
<dbReference type="AlphaFoldDB" id="A0A1M6LEN4"/>
<name>A0A1M6LEN4_9FIRM</name>
<evidence type="ECO:0000256" key="3">
    <source>
        <dbReference type="HAMAP-Rule" id="MF_00245"/>
    </source>
</evidence>
<evidence type="ECO:0000256" key="1">
    <source>
        <dbReference type="ARBA" id="ARBA00008720"/>
    </source>
</evidence>
<dbReference type="Proteomes" id="UP000184082">
    <property type="component" value="Unassembled WGS sequence"/>
</dbReference>
<accession>A0A1M6LEN4</accession>
<evidence type="ECO:0000313" key="4">
    <source>
        <dbReference type="EMBL" id="SHJ69664.1"/>
    </source>
</evidence>
<dbReference type="InterPro" id="IPR007394">
    <property type="entry name" value="UPF0122"/>
</dbReference>
<dbReference type="NCBIfam" id="NF045758">
    <property type="entry name" value="YlxM"/>
    <property type="match status" value="1"/>
</dbReference>
<sequence length="124" mass="14747">MIEKKIRLGNLFIFYGQLLTRKQQEILKLYYIHDLSLGEISENLGISRQAVYDTLKRTEKLLEEYEGKLGLLNKFLKTRCKINELLVNIDYLIEDIDKNFDRNYVLEKINDLKKMTLEILEESS</sequence>
<dbReference type="PANTHER" id="PTHR40083:SF1">
    <property type="entry name" value="UPF0122 PROTEIN YLXM"/>
    <property type="match status" value="1"/>
</dbReference>
<protein>
    <recommendedName>
        <fullName evidence="3">UPF0122 protein SAMN02745883_00181</fullName>
    </recommendedName>
</protein>
<dbReference type="STRING" id="1121266.SAMN02745883_00181"/>
<dbReference type="PANTHER" id="PTHR40083">
    <property type="entry name" value="UPF0122 PROTEIN CBO2450/CLC_2298"/>
    <property type="match status" value="1"/>
</dbReference>
<dbReference type="Gene3D" id="1.10.10.10">
    <property type="entry name" value="Winged helix-like DNA-binding domain superfamily/Winged helix DNA-binding domain"/>
    <property type="match status" value="1"/>
</dbReference>
<comment type="function">
    <text evidence="2 3">Might take part in the signal recognition particle (SRP) pathway. This is inferred from the conservation of its genetic proximity to ftsY/ffh. May be a regulatory protein.</text>
</comment>
<gene>
    <name evidence="4" type="ORF">SAMN02745883_00181</name>
</gene>
<evidence type="ECO:0000256" key="2">
    <source>
        <dbReference type="ARBA" id="ARBA00024764"/>
    </source>
</evidence>
<organism evidence="4 5">
    <name type="scientific">Caminicella sporogenes DSM 14501</name>
    <dbReference type="NCBI Taxonomy" id="1121266"/>
    <lineage>
        <taxon>Bacteria</taxon>
        <taxon>Bacillati</taxon>
        <taxon>Bacillota</taxon>
        <taxon>Clostridia</taxon>
        <taxon>Peptostreptococcales</taxon>
        <taxon>Caminicellaceae</taxon>
        <taxon>Caminicella</taxon>
    </lineage>
</organism>
<dbReference type="SUPFAM" id="SSF88659">
    <property type="entry name" value="Sigma3 and sigma4 domains of RNA polymerase sigma factors"/>
    <property type="match status" value="1"/>
</dbReference>
<comment type="similarity">
    <text evidence="1 3">Belongs to the UPF0122 family.</text>
</comment>
<dbReference type="RefSeq" id="WP_072965503.1">
    <property type="nucleotide sequence ID" value="NZ_FRAJ01000003.1"/>
</dbReference>
<dbReference type="Pfam" id="PF04297">
    <property type="entry name" value="UPF0122"/>
    <property type="match status" value="1"/>
</dbReference>
<proteinExistence type="inferred from homology"/>